<dbReference type="InterPro" id="IPR028994">
    <property type="entry name" value="Integrin_alpha_N"/>
</dbReference>
<accession>A0ABX9XU93</accession>
<feature type="region of interest" description="Disordered" evidence="1">
    <location>
        <begin position="134"/>
        <end position="182"/>
    </location>
</feature>
<dbReference type="InterPro" id="IPR041624">
    <property type="entry name" value="RGI_lyase"/>
</dbReference>
<dbReference type="InterPro" id="IPR012291">
    <property type="entry name" value="CBM2_carb-bd_dom_sf"/>
</dbReference>
<evidence type="ECO:0000256" key="1">
    <source>
        <dbReference type="SAM" id="MobiDB-lite"/>
    </source>
</evidence>
<dbReference type="InterPro" id="IPR006311">
    <property type="entry name" value="TAT_signal"/>
</dbReference>
<evidence type="ECO:0000259" key="3">
    <source>
        <dbReference type="PROSITE" id="PS51173"/>
    </source>
</evidence>
<evidence type="ECO:0000256" key="2">
    <source>
        <dbReference type="SAM" id="SignalP"/>
    </source>
</evidence>
<dbReference type="Pfam" id="PF18370">
    <property type="entry name" value="RGI_lyase"/>
    <property type="match status" value="1"/>
</dbReference>
<dbReference type="InterPro" id="IPR008965">
    <property type="entry name" value="CBM2/CBM3_carb-bd_dom_sf"/>
</dbReference>
<feature type="chain" id="PRO_5045738270" description="CBM2 domain-containing protein" evidence="2">
    <location>
        <begin position="26"/>
        <end position="761"/>
    </location>
</feature>
<evidence type="ECO:0000313" key="4">
    <source>
        <dbReference type="EMBL" id="RQW85085.1"/>
    </source>
</evidence>
<organism evidence="4 5">
    <name type="scientific">Micromonospora chalcea</name>
    <dbReference type="NCBI Taxonomy" id="1874"/>
    <lineage>
        <taxon>Bacteria</taxon>
        <taxon>Bacillati</taxon>
        <taxon>Actinomycetota</taxon>
        <taxon>Actinomycetes</taxon>
        <taxon>Micromonosporales</taxon>
        <taxon>Micromonosporaceae</taxon>
        <taxon>Micromonospora</taxon>
    </lineage>
</organism>
<sequence length="761" mass="79598">MHLTTPRRRLALLAAASALTLSAGALTTMTAAAAAVGCRVDYRITNQWSGGFGADVTVTNLGDPVNGWTLGWSFAAGQQVVQAWNATVSQSGAQVSARDAGYNAAIGTGGTANFGFNGSWNNASNPVPAAFTLNGTACTGAPSTSAPPSTPPPPTTPPPTTPPPSTPPPTTPPPTDPPAGAKQMEKLDRGLVSVRSGSGNLVSWRLLGTETTGVAFNLYRGGTKVNASPITGATTYLDSGAAAGSAYTVRAVVNGAEQAASAPALQFANGYLDVPIQPPPGGTTPAGEGYSYSANDASVGDLDGDGRYEFVLKWDPSNAKDNSQSGYTGNVYVDAYTLTGTRLWRVDLGRNIRAGAHYTQFQVYDYDGDGDAEVAMKTADGTRSGTGQVIGNGSADHRNSSGYVLAGPEYLTMFDGRTGAALSTVDYDPPRGTVSSWGDSYGNRVDRFLAGTAYLDGQRPSLIMARGYYTRAVVAAWDFRDGTLRKRWTFDSNASGNGAAAGQGNHQLSVADVDNDGRQEIVYGAATIDDNGRLLYSTGNGHGDALHVGDLDPSRAGLEVFKVDEDGSKPSSWMADARTGQIIWQTAPNGDNGRGVSGDVWAGSPGAESWSSAVDGLLNTRGQNVGRKPSSANFLIWWDGDPVRELLDATKIDKYGTGGETRLLTGSGVASNNGTKSTPALSADLLGDWREEVVWRTSDSTALRIYSTPVSTGLRLPTLMHDPQYRVAVAWQNTAYNQPPHPGFYLGDGMSTPAAPNIYLR</sequence>
<dbReference type="SUPFAM" id="SSF49384">
    <property type="entry name" value="Carbohydrate-binding domain"/>
    <property type="match status" value="1"/>
</dbReference>
<feature type="compositionally biased region" description="Pro residues" evidence="1">
    <location>
        <begin position="148"/>
        <end position="177"/>
    </location>
</feature>
<evidence type="ECO:0000313" key="5">
    <source>
        <dbReference type="Proteomes" id="UP000274694"/>
    </source>
</evidence>
<protein>
    <recommendedName>
        <fullName evidence="3">CBM2 domain-containing protein</fullName>
    </recommendedName>
</protein>
<keyword evidence="5" id="KW-1185">Reference proteome</keyword>
<dbReference type="InterPro" id="IPR013783">
    <property type="entry name" value="Ig-like_fold"/>
</dbReference>
<proteinExistence type="predicted"/>
<dbReference type="SUPFAM" id="SSF69318">
    <property type="entry name" value="Integrin alpha N-terminal domain"/>
    <property type="match status" value="1"/>
</dbReference>
<dbReference type="SMART" id="SM00637">
    <property type="entry name" value="CBD_II"/>
    <property type="match status" value="1"/>
</dbReference>
<dbReference type="CDD" id="cd10318">
    <property type="entry name" value="RGL11"/>
    <property type="match status" value="1"/>
</dbReference>
<dbReference type="InterPro" id="IPR001919">
    <property type="entry name" value="CBD2"/>
</dbReference>
<dbReference type="PANTHER" id="PTHR43118:SF1">
    <property type="entry name" value="RHAMNOGALACTURONAN LYASE (EUROFUNG)"/>
    <property type="match status" value="1"/>
</dbReference>
<dbReference type="InterPro" id="IPR049366">
    <property type="entry name" value="RGL11_C"/>
</dbReference>
<dbReference type="RefSeq" id="WP_069089062.1">
    <property type="nucleotide sequence ID" value="NZ_QGTA01000334.1"/>
</dbReference>
<dbReference type="PROSITE" id="PS51173">
    <property type="entry name" value="CBM2"/>
    <property type="match status" value="1"/>
</dbReference>
<dbReference type="PANTHER" id="PTHR43118">
    <property type="entry name" value="RHAMNOGALACTURONAN LYASE (EUROFUNG)"/>
    <property type="match status" value="1"/>
</dbReference>
<dbReference type="Gene3D" id="2.60.40.10">
    <property type="entry name" value="Immunoglobulins"/>
    <property type="match status" value="1"/>
</dbReference>
<dbReference type="Pfam" id="PF21348">
    <property type="entry name" value="RGL11_C"/>
    <property type="match status" value="1"/>
</dbReference>
<dbReference type="Pfam" id="PF00553">
    <property type="entry name" value="CBM_2"/>
    <property type="match status" value="1"/>
</dbReference>
<dbReference type="Gene3D" id="2.60.40.290">
    <property type="match status" value="1"/>
</dbReference>
<dbReference type="PROSITE" id="PS51318">
    <property type="entry name" value="TAT"/>
    <property type="match status" value="1"/>
</dbReference>
<dbReference type="EMBL" id="QGTA01000334">
    <property type="protein sequence ID" value="RQW85085.1"/>
    <property type="molecule type" value="Genomic_DNA"/>
</dbReference>
<keyword evidence="2" id="KW-0732">Signal</keyword>
<dbReference type="Proteomes" id="UP000274694">
    <property type="component" value="Unassembled WGS sequence"/>
</dbReference>
<feature type="domain" description="CBM2" evidence="3">
    <location>
        <begin position="31"/>
        <end position="141"/>
    </location>
</feature>
<reference evidence="4 5" key="1">
    <citation type="submission" date="2018-05" db="EMBL/GenBank/DDBJ databases">
        <title>Micromonospora from Atacama Desert.</title>
        <authorList>
            <person name="Carro L."/>
            <person name="Goodfellow M."/>
            <person name="Klenk H.-P."/>
        </authorList>
    </citation>
    <scope>NUCLEOTIDE SEQUENCE [LARGE SCALE GENOMIC DNA]</scope>
    <source>
        <strain evidence="4 5">LB41</strain>
    </source>
</reference>
<dbReference type="InterPro" id="IPR034641">
    <property type="entry name" value="RGL11"/>
</dbReference>
<comment type="caution">
    <text evidence="4">The sequence shown here is derived from an EMBL/GenBank/DDBJ whole genome shotgun (WGS) entry which is preliminary data.</text>
</comment>
<feature type="signal peptide" evidence="2">
    <location>
        <begin position="1"/>
        <end position="25"/>
    </location>
</feature>
<gene>
    <name evidence="4" type="ORF">DLJ60_30955</name>
</gene>
<name>A0ABX9XU93_MICCH</name>